<organism evidence="2 3">
    <name type="scientific">Mytilus galloprovincialis</name>
    <name type="common">Mediterranean mussel</name>
    <dbReference type="NCBI Taxonomy" id="29158"/>
    <lineage>
        <taxon>Eukaryota</taxon>
        <taxon>Metazoa</taxon>
        <taxon>Spiralia</taxon>
        <taxon>Lophotrochozoa</taxon>
        <taxon>Mollusca</taxon>
        <taxon>Bivalvia</taxon>
        <taxon>Autobranchia</taxon>
        <taxon>Pteriomorphia</taxon>
        <taxon>Mytilida</taxon>
        <taxon>Mytiloidea</taxon>
        <taxon>Mytilidae</taxon>
        <taxon>Mytilinae</taxon>
        <taxon>Mytilus</taxon>
    </lineage>
</organism>
<name>A0A8B6FIK5_MYTGA</name>
<dbReference type="InterPro" id="IPR036871">
    <property type="entry name" value="PX_dom_sf"/>
</dbReference>
<dbReference type="PANTHER" id="PTHR15706">
    <property type="entry name" value="SH3 MULTIPLE DOMAIN"/>
    <property type="match status" value="1"/>
</dbReference>
<evidence type="ECO:0000259" key="1">
    <source>
        <dbReference type="PROSITE" id="PS50195"/>
    </source>
</evidence>
<dbReference type="EMBL" id="UYJE01006730">
    <property type="protein sequence ID" value="VDI48405.1"/>
    <property type="molecule type" value="Genomic_DNA"/>
</dbReference>
<accession>A0A8B6FIK5</accession>
<gene>
    <name evidence="2" type="ORF">MGAL_10B084998</name>
</gene>
<sequence>MTSFQDDELVVCNLAVSSAEVSGFVEDKSKRGKEFLFIVDVLWSDGRSCCVRRSYQDFLEFRKRLIVRNKKLTELPKLPDSTVIQMFKWDKTSIAEERESQLHLFVKKLIDGNPLIVSLPLVLNFFEPRPTDPIPYKHHSDGEEDEDDPFSEEVFDCKWMKQKK</sequence>
<feature type="domain" description="PX" evidence="1">
    <location>
        <begin position="15"/>
        <end position="133"/>
    </location>
</feature>
<dbReference type="GO" id="GO:0035091">
    <property type="term" value="F:phosphatidylinositol binding"/>
    <property type="evidence" value="ECO:0007669"/>
    <property type="project" value="InterPro"/>
</dbReference>
<dbReference type="AlphaFoldDB" id="A0A8B6FIK5"/>
<dbReference type="GO" id="GO:0005737">
    <property type="term" value="C:cytoplasm"/>
    <property type="evidence" value="ECO:0007669"/>
    <property type="project" value="TreeGrafter"/>
</dbReference>
<proteinExistence type="predicted"/>
<comment type="caution">
    <text evidence="2">The sequence shown here is derived from an EMBL/GenBank/DDBJ whole genome shotgun (WGS) entry which is preliminary data.</text>
</comment>
<dbReference type="Pfam" id="PF00787">
    <property type="entry name" value="PX"/>
    <property type="match status" value="1"/>
</dbReference>
<dbReference type="InterPro" id="IPR001683">
    <property type="entry name" value="PX_dom"/>
</dbReference>
<reference evidence="2" key="1">
    <citation type="submission" date="2018-11" db="EMBL/GenBank/DDBJ databases">
        <authorList>
            <person name="Alioto T."/>
            <person name="Alioto T."/>
        </authorList>
    </citation>
    <scope>NUCLEOTIDE SEQUENCE</scope>
</reference>
<dbReference type="PROSITE" id="PS50195">
    <property type="entry name" value="PX"/>
    <property type="match status" value="1"/>
</dbReference>
<dbReference type="SUPFAM" id="SSF64268">
    <property type="entry name" value="PX domain"/>
    <property type="match status" value="1"/>
</dbReference>
<dbReference type="GO" id="GO:0016176">
    <property type="term" value="F:superoxide-generating NADPH oxidase activator activity"/>
    <property type="evidence" value="ECO:0007669"/>
    <property type="project" value="TreeGrafter"/>
</dbReference>
<dbReference type="SMART" id="SM00312">
    <property type="entry name" value="PX"/>
    <property type="match status" value="1"/>
</dbReference>
<dbReference type="CDD" id="cd06093">
    <property type="entry name" value="PX_domain"/>
    <property type="match status" value="1"/>
</dbReference>
<dbReference type="PANTHER" id="PTHR15706:SF27">
    <property type="entry name" value="PX DOMAIN-CONTAINING PROTEIN"/>
    <property type="match status" value="1"/>
</dbReference>
<keyword evidence="3" id="KW-1185">Reference proteome</keyword>
<dbReference type="Gene3D" id="3.30.1520.10">
    <property type="entry name" value="Phox-like domain"/>
    <property type="match status" value="1"/>
</dbReference>
<protein>
    <recommendedName>
        <fullName evidence="1">PX domain-containing protein</fullName>
    </recommendedName>
</protein>
<dbReference type="InterPro" id="IPR051228">
    <property type="entry name" value="NADPH_Oxidase/PX-Domain"/>
</dbReference>
<dbReference type="OrthoDB" id="10255964at2759"/>
<evidence type="ECO:0000313" key="2">
    <source>
        <dbReference type="EMBL" id="VDI48405.1"/>
    </source>
</evidence>
<evidence type="ECO:0000313" key="3">
    <source>
        <dbReference type="Proteomes" id="UP000596742"/>
    </source>
</evidence>
<dbReference type="GO" id="GO:0042554">
    <property type="term" value="P:superoxide anion generation"/>
    <property type="evidence" value="ECO:0007669"/>
    <property type="project" value="TreeGrafter"/>
</dbReference>
<dbReference type="Proteomes" id="UP000596742">
    <property type="component" value="Unassembled WGS sequence"/>
</dbReference>